<dbReference type="InterPro" id="IPR027475">
    <property type="entry name" value="Asparaginase/glutaminase_AS2"/>
</dbReference>
<evidence type="ECO:0000313" key="11">
    <source>
        <dbReference type="Proteomes" id="UP000472580"/>
    </source>
</evidence>
<dbReference type="Gene3D" id="3.40.50.40">
    <property type="match status" value="1"/>
</dbReference>
<dbReference type="InterPro" id="IPR020827">
    <property type="entry name" value="Asparaginase/glutaminase_AS1"/>
</dbReference>
<evidence type="ECO:0000259" key="9">
    <source>
        <dbReference type="Pfam" id="PF17763"/>
    </source>
</evidence>
<dbReference type="PROSITE" id="PS00917">
    <property type="entry name" value="ASN_GLN_ASE_2"/>
    <property type="match status" value="1"/>
</dbReference>
<feature type="binding site" evidence="4">
    <location>
        <position position="63"/>
    </location>
    <ligand>
        <name>substrate</name>
    </ligand>
</feature>
<dbReference type="InterPro" id="IPR006034">
    <property type="entry name" value="Asparaginase/glutaminase-like"/>
</dbReference>
<name>A0A6L6YGZ2_9BURK</name>
<proteinExistence type="inferred from homology"/>
<gene>
    <name evidence="10" type="ORF">E5987_02305</name>
</gene>
<dbReference type="CDD" id="cd08964">
    <property type="entry name" value="L-asparaginase_II"/>
    <property type="match status" value="1"/>
</dbReference>
<evidence type="ECO:0000256" key="6">
    <source>
        <dbReference type="PROSITE-ProRule" id="PRU10100"/>
    </source>
</evidence>
<dbReference type="AlphaFoldDB" id="A0A6L6YGZ2"/>
<dbReference type="PANTHER" id="PTHR11707">
    <property type="entry name" value="L-ASPARAGINASE"/>
    <property type="match status" value="1"/>
</dbReference>
<feature type="domain" description="Asparaginase/glutaminase C-terminal" evidence="9">
    <location>
        <begin position="224"/>
        <end position="331"/>
    </location>
</feature>
<dbReference type="PIRSF" id="PIRSF500176">
    <property type="entry name" value="L_ASNase"/>
    <property type="match status" value="1"/>
</dbReference>
<evidence type="ECO:0000256" key="1">
    <source>
        <dbReference type="ARBA" id="ARBA00010518"/>
    </source>
</evidence>
<organism evidence="10 11">
    <name type="scientific">Parasutterella muris</name>
    <dbReference type="NCBI Taxonomy" id="2565572"/>
    <lineage>
        <taxon>Bacteria</taxon>
        <taxon>Pseudomonadati</taxon>
        <taxon>Pseudomonadota</taxon>
        <taxon>Betaproteobacteria</taxon>
        <taxon>Burkholderiales</taxon>
        <taxon>Sutterellaceae</taxon>
        <taxon>Parasutterella</taxon>
    </lineage>
</organism>
<evidence type="ECO:0000256" key="2">
    <source>
        <dbReference type="ARBA" id="ARBA00022801"/>
    </source>
</evidence>
<feature type="active site" description="O-isoaspartyl threonine intermediate" evidence="3">
    <location>
        <position position="16"/>
    </location>
</feature>
<dbReference type="EMBL" id="WSRP01000005">
    <property type="protein sequence ID" value="MVX56039.1"/>
    <property type="molecule type" value="Genomic_DNA"/>
</dbReference>
<dbReference type="PROSITE" id="PS51732">
    <property type="entry name" value="ASN_GLN_ASE_3"/>
    <property type="match status" value="1"/>
</dbReference>
<feature type="active site" evidence="5">
    <location>
        <position position="16"/>
    </location>
</feature>
<dbReference type="Proteomes" id="UP000472580">
    <property type="component" value="Unassembled WGS sequence"/>
</dbReference>
<keyword evidence="11" id="KW-1185">Reference proteome</keyword>
<dbReference type="NCBIfam" id="TIGR00520">
    <property type="entry name" value="asnASE_II"/>
    <property type="match status" value="1"/>
</dbReference>
<feature type="active site" evidence="6">
    <location>
        <position position="96"/>
    </location>
</feature>
<dbReference type="SUPFAM" id="SSF53774">
    <property type="entry name" value="Glutaminase/Asparaginase"/>
    <property type="match status" value="1"/>
</dbReference>
<evidence type="ECO:0000256" key="7">
    <source>
        <dbReference type="RuleBase" id="RU004456"/>
    </source>
</evidence>
<dbReference type="SMART" id="SM00870">
    <property type="entry name" value="Asparaginase"/>
    <property type="match status" value="1"/>
</dbReference>
<dbReference type="InterPro" id="IPR040919">
    <property type="entry name" value="Asparaginase_C"/>
</dbReference>
<dbReference type="InterPro" id="IPR036152">
    <property type="entry name" value="Asp/glu_Ase-like_sf"/>
</dbReference>
<sequence>MSAALPRIAILATGGTIAGKASSASQTVGYKPGSASVQDILDSVPGLSDVAEITAVQVANIGSEDMTDHIWTKLVRETEEQLADPEIDGVVITHGTDTLEETAFLLNLILKSDKPIVIVGSMRPATSISADGPMNLLNAVRTACSEKSVGKGVLVVLNDEIHGARDVTKTNTTNCATFASPRLGALGFVTGGIVDFYKASVKPHTTQTQFTSALLNGSDLPLTDIIYAHANEDSRLIETSAATGAKGIVYAGMGNGSVHVNALKGLREAIEKGVIVIRSSRTGSGAVVDSAPEWSEVGMINGGTLNPQKARILLQLCLASGLGREEIIEAFNRY</sequence>
<dbReference type="InterPro" id="IPR004550">
    <property type="entry name" value="AsnASE_II"/>
</dbReference>
<reference evidence="10 11" key="1">
    <citation type="submission" date="2019-12" db="EMBL/GenBank/DDBJ databases">
        <title>Microbes associate with the intestines of laboratory mice.</title>
        <authorList>
            <person name="Navarre W."/>
            <person name="Wong E."/>
        </authorList>
    </citation>
    <scope>NUCLEOTIDE SEQUENCE [LARGE SCALE GENOMIC DNA]</scope>
    <source>
        <strain evidence="10 11">NM82_D38</strain>
    </source>
</reference>
<keyword evidence="2 10" id="KW-0378">Hydrolase</keyword>
<dbReference type="EC" id="3.5.1.1" evidence="10"/>
<dbReference type="RefSeq" id="WP_160334475.1">
    <property type="nucleotide sequence ID" value="NZ_WSRP01000005.1"/>
</dbReference>
<accession>A0A6L6YGZ2</accession>
<dbReference type="OrthoDB" id="9788068at2"/>
<feature type="domain" description="L-asparaginase N-terminal" evidence="8">
    <location>
        <begin position="7"/>
        <end position="200"/>
    </location>
</feature>
<evidence type="ECO:0000256" key="5">
    <source>
        <dbReference type="PROSITE-ProRule" id="PRU10099"/>
    </source>
</evidence>
<dbReference type="PANTHER" id="PTHR11707:SF28">
    <property type="entry name" value="60 KDA LYSOPHOSPHOLIPASE"/>
    <property type="match status" value="1"/>
</dbReference>
<evidence type="ECO:0000256" key="3">
    <source>
        <dbReference type="PIRSR" id="PIRSR001220-1"/>
    </source>
</evidence>
<dbReference type="GO" id="GO:0006528">
    <property type="term" value="P:asparagine metabolic process"/>
    <property type="evidence" value="ECO:0007669"/>
    <property type="project" value="InterPro"/>
</dbReference>
<dbReference type="Gene3D" id="3.40.50.1170">
    <property type="entry name" value="L-asparaginase, N-terminal domain"/>
    <property type="match status" value="1"/>
</dbReference>
<feature type="binding site" evidence="4">
    <location>
        <begin position="96"/>
        <end position="97"/>
    </location>
    <ligand>
        <name>substrate</name>
    </ligand>
</feature>
<dbReference type="InterPro" id="IPR027474">
    <property type="entry name" value="L-asparaginase_N"/>
</dbReference>
<dbReference type="FunFam" id="3.40.50.1170:FF:000001">
    <property type="entry name" value="L-asparaginase 2"/>
    <property type="match status" value="1"/>
</dbReference>
<comment type="similarity">
    <text evidence="1 7">Belongs to the asparaginase 1 family.</text>
</comment>
<dbReference type="GO" id="GO:0004067">
    <property type="term" value="F:asparaginase activity"/>
    <property type="evidence" value="ECO:0007669"/>
    <property type="project" value="UniProtKB-UniRule"/>
</dbReference>
<evidence type="ECO:0000313" key="10">
    <source>
        <dbReference type="EMBL" id="MVX56039.1"/>
    </source>
</evidence>
<evidence type="ECO:0000256" key="4">
    <source>
        <dbReference type="PIRSR" id="PIRSR001220-2"/>
    </source>
</evidence>
<dbReference type="Pfam" id="PF00710">
    <property type="entry name" value="Asparaginase"/>
    <property type="match status" value="1"/>
</dbReference>
<dbReference type="PRINTS" id="PR00139">
    <property type="entry name" value="ASNGLNASE"/>
</dbReference>
<protein>
    <submittedName>
        <fullName evidence="10">Type II asparaginase</fullName>
        <ecNumber evidence="10">3.5.1.1</ecNumber>
    </submittedName>
</protein>
<dbReference type="InterPro" id="IPR037152">
    <property type="entry name" value="L-asparaginase_N_sf"/>
</dbReference>
<dbReference type="PIRSF" id="PIRSF001220">
    <property type="entry name" value="L-ASNase_gatD"/>
    <property type="match status" value="1"/>
</dbReference>
<dbReference type="InterPro" id="IPR027473">
    <property type="entry name" value="L-asparaginase_C"/>
</dbReference>
<comment type="caution">
    <text evidence="10">The sequence shown here is derived from an EMBL/GenBank/DDBJ whole genome shotgun (WGS) entry which is preliminary data.</text>
</comment>
<dbReference type="PROSITE" id="PS00144">
    <property type="entry name" value="ASN_GLN_ASE_1"/>
    <property type="match status" value="1"/>
</dbReference>
<dbReference type="Pfam" id="PF17763">
    <property type="entry name" value="Asparaginase_C"/>
    <property type="match status" value="1"/>
</dbReference>
<evidence type="ECO:0000259" key="8">
    <source>
        <dbReference type="Pfam" id="PF00710"/>
    </source>
</evidence>